<dbReference type="Proteomes" id="UP001487305">
    <property type="component" value="Unassembled WGS sequence"/>
</dbReference>
<feature type="transmembrane region" description="Helical" evidence="1">
    <location>
        <begin position="167"/>
        <end position="192"/>
    </location>
</feature>
<evidence type="ECO:0000313" key="3">
    <source>
        <dbReference type="Proteomes" id="UP001487305"/>
    </source>
</evidence>
<feature type="transmembrane region" description="Helical" evidence="1">
    <location>
        <begin position="36"/>
        <end position="56"/>
    </location>
</feature>
<keyword evidence="1" id="KW-0812">Transmembrane</keyword>
<evidence type="ECO:0000256" key="1">
    <source>
        <dbReference type="SAM" id="Phobius"/>
    </source>
</evidence>
<dbReference type="EMBL" id="JBBNOP010000010">
    <property type="protein sequence ID" value="MEQ3363646.1"/>
    <property type="molecule type" value="Genomic_DNA"/>
</dbReference>
<protein>
    <submittedName>
        <fullName evidence="2">Tryptophan transporter</fullName>
    </submittedName>
</protein>
<keyword evidence="3" id="KW-1185">Reference proteome</keyword>
<sequence length="206" mass="21754">MADQIKREIAPEAASGKEKDVRKRSLDVEQKKGFDISALILVAVLLAAGAVLKMTVGSFVNFFGMKPNFIIAMYCLAILLVRPNLGQAAIIGLIAGAVCQLLPGTPYINFISEFLGAVAMAALVRIPMKIGRANLQTIVSTFVATVVSGGAFTVCLFLFLGADASSLVAYVPIVLCTALINCVIVQALYVPLAKVLKKEAPKKAIA</sequence>
<comment type="caution">
    <text evidence="2">The sequence shown here is derived from an EMBL/GenBank/DDBJ whole genome shotgun (WGS) entry which is preliminary data.</text>
</comment>
<organism evidence="2 3">
    <name type="scientific">Raoultibacter massiliensis</name>
    <dbReference type="NCBI Taxonomy" id="1852371"/>
    <lineage>
        <taxon>Bacteria</taxon>
        <taxon>Bacillati</taxon>
        <taxon>Actinomycetota</taxon>
        <taxon>Coriobacteriia</taxon>
        <taxon>Eggerthellales</taxon>
        <taxon>Eggerthellaceae</taxon>
        <taxon>Raoultibacter</taxon>
    </lineage>
</organism>
<keyword evidence="1" id="KW-0472">Membrane</keyword>
<reference evidence="2 3" key="1">
    <citation type="submission" date="2024-04" db="EMBL/GenBank/DDBJ databases">
        <title>Human intestinal bacterial collection.</title>
        <authorList>
            <person name="Pauvert C."/>
            <person name="Hitch T.C.A."/>
            <person name="Clavel T."/>
        </authorList>
    </citation>
    <scope>NUCLEOTIDE SEQUENCE [LARGE SCALE GENOMIC DNA]</scope>
    <source>
        <strain evidence="2 3">CLA-KB-H42</strain>
    </source>
</reference>
<accession>A0ABV1JEY4</accession>
<keyword evidence="1" id="KW-1133">Transmembrane helix</keyword>
<gene>
    <name evidence="2" type="ORF">AAA083_11740</name>
</gene>
<evidence type="ECO:0000313" key="2">
    <source>
        <dbReference type="EMBL" id="MEQ3363646.1"/>
    </source>
</evidence>
<feature type="transmembrane region" description="Helical" evidence="1">
    <location>
        <begin position="138"/>
        <end position="161"/>
    </location>
</feature>
<feature type="transmembrane region" description="Helical" evidence="1">
    <location>
        <begin position="68"/>
        <end position="95"/>
    </location>
</feature>
<proteinExistence type="predicted"/>
<dbReference type="RefSeq" id="WP_102373854.1">
    <property type="nucleotide sequence ID" value="NZ_JBBNOP010000010.1"/>
</dbReference>
<dbReference type="Pfam" id="PF17099">
    <property type="entry name" value="TrpP"/>
    <property type="match status" value="1"/>
</dbReference>
<dbReference type="InterPro" id="IPR031360">
    <property type="entry name" value="TrpP"/>
</dbReference>
<name>A0ABV1JEY4_9ACTN</name>